<dbReference type="Proteomes" id="UP001220961">
    <property type="component" value="Chromosome 7"/>
</dbReference>
<evidence type="ECO:0000256" key="15">
    <source>
        <dbReference type="ARBA" id="ARBA00023328"/>
    </source>
</evidence>
<gene>
    <name evidence="19" type="ORF">MCAP1_003224</name>
</gene>
<dbReference type="InterPro" id="IPR013959">
    <property type="entry name" value="DASH_Dad4"/>
</dbReference>
<comment type="similarity">
    <text evidence="4">Belongs to the DASH complex DAD4 family.</text>
</comment>
<keyword evidence="7" id="KW-0963">Cytoplasm</keyword>
<evidence type="ECO:0000256" key="2">
    <source>
        <dbReference type="ARBA" id="ARBA00004186"/>
    </source>
</evidence>
<organism evidence="19 20">
    <name type="scientific">Malassezia caprae</name>
    <dbReference type="NCBI Taxonomy" id="1381934"/>
    <lineage>
        <taxon>Eukaryota</taxon>
        <taxon>Fungi</taxon>
        <taxon>Dikarya</taxon>
        <taxon>Basidiomycota</taxon>
        <taxon>Ustilaginomycotina</taxon>
        <taxon>Malasseziomycetes</taxon>
        <taxon>Malasseziales</taxon>
        <taxon>Malasseziaceae</taxon>
        <taxon>Malassezia</taxon>
    </lineage>
</organism>
<keyword evidence="18" id="KW-0812">Transmembrane</keyword>
<dbReference type="EMBL" id="CP119914">
    <property type="protein sequence ID" value="WFD20969.1"/>
    <property type="molecule type" value="Genomic_DNA"/>
</dbReference>
<feature type="region of interest" description="Disordered" evidence="17">
    <location>
        <begin position="99"/>
        <end position="120"/>
    </location>
</feature>
<accession>A0AAF0E9U6</accession>
<evidence type="ECO:0000256" key="4">
    <source>
        <dbReference type="ARBA" id="ARBA00009754"/>
    </source>
</evidence>
<evidence type="ECO:0000256" key="13">
    <source>
        <dbReference type="ARBA" id="ARBA00023242"/>
    </source>
</evidence>
<dbReference type="GO" id="GO:0005874">
    <property type="term" value="C:microtubule"/>
    <property type="evidence" value="ECO:0007669"/>
    <property type="project" value="UniProtKB-KW"/>
</dbReference>
<reference evidence="19" key="1">
    <citation type="submission" date="2023-03" db="EMBL/GenBank/DDBJ databases">
        <title>Mating type loci evolution in Malassezia.</title>
        <authorList>
            <person name="Coelho M.A."/>
        </authorList>
    </citation>
    <scope>NUCLEOTIDE SEQUENCE</scope>
    <source>
        <strain evidence="19">CBS 10434</strain>
    </source>
</reference>
<evidence type="ECO:0000256" key="9">
    <source>
        <dbReference type="ARBA" id="ARBA00022701"/>
    </source>
</evidence>
<dbReference type="Pfam" id="PF08650">
    <property type="entry name" value="DASH_Dad4"/>
    <property type="match status" value="1"/>
</dbReference>
<name>A0AAF0E9U6_9BASI</name>
<keyword evidence="12" id="KW-0206">Cytoskeleton</keyword>
<dbReference type="AlphaFoldDB" id="A0AAF0E9U6"/>
<protein>
    <recommendedName>
        <fullName evidence="5">DASH complex subunit DAD4</fullName>
    </recommendedName>
    <alternativeName>
        <fullName evidence="16">Outer kinetochore protein DAD4</fullName>
    </alternativeName>
</protein>
<proteinExistence type="inferred from homology"/>
<dbReference type="GO" id="GO:0051301">
    <property type="term" value="P:cell division"/>
    <property type="evidence" value="ECO:0007669"/>
    <property type="project" value="UniProtKB-KW"/>
</dbReference>
<keyword evidence="13" id="KW-0539">Nucleus</keyword>
<feature type="compositionally biased region" description="Polar residues" evidence="17">
    <location>
        <begin position="100"/>
        <end position="112"/>
    </location>
</feature>
<dbReference type="GO" id="GO:0008608">
    <property type="term" value="P:attachment of spindle microtubules to kinetochore"/>
    <property type="evidence" value="ECO:0007669"/>
    <property type="project" value="InterPro"/>
</dbReference>
<evidence type="ECO:0000256" key="6">
    <source>
        <dbReference type="ARBA" id="ARBA00022454"/>
    </source>
</evidence>
<evidence type="ECO:0000256" key="7">
    <source>
        <dbReference type="ARBA" id="ARBA00022490"/>
    </source>
</evidence>
<keyword evidence="15" id="KW-0137">Centromere</keyword>
<evidence type="ECO:0000256" key="1">
    <source>
        <dbReference type="ARBA" id="ARBA00004123"/>
    </source>
</evidence>
<evidence type="ECO:0000313" key="19">
    <source>
        <dbReference type="EMBL" id="WFD20969.1"/>
    </source>
</evidence>
<dbReference type="PANTHER" id="PTHR28222:SF1">
    <property type="entry name" value="DASH COMPLEX SUBUNIT DAD4"/>
    <property type="match status" value="1"/>
</dbReference>
<evidence type="ECO:0000256" key="18">
    <source>
        <dbReference type="SAM" id="Phobius"/>
    </source>
</evidence>
<evidence type="ECO:0000256" key="8">
    <source>
        <dbReference type="ARBA" id="ARBA00022618"/>
    </source>
</evidence>
<evidence type="ECO:0000256" key="14">
    <source>
        <dbReference type="ARBA" id="ARBA00023306"/>
    </source>
</evidence>
<keyword evidence="18" id="KW-0472">Membrane</keyword>
<keyword evidence="6" id="KW-0158">Chromosome</keyword>
<evidence type="ECO:0000256" key="3">
    <source>
        <dbReference type="ARBA" id="ARBA00004629"/>
    </source>
</evidence>
<keyword evidence="20" id="KW-1185">Reference proteome</keyword>
<keyword evidence="18" id="KW-1133">Transmembrane helix</keyword>
<keyword evidence="9" id="KW-0493">Microtubule</keyword>
<sequence>MAPAIENPYEERQAFLLERIIKNVDLLNESLQEMNRSVAAINNHNQEITIVAEMWNGYHRNVEFNLQNIDTHLQPNPSVLTDEGFAAYVSSLNFDPDSFAGQNKDNDAQQANLGDGNGWRNQSGLYRKTPALMEVLQGGNHFRYWIQNGKKANTSAIFIAASVEKGLKQHHDIVSNGYDLGRDQLVKNATQSPTHANTTQYTTKVLRMDSSLMKSVSKSDLNHNIATDGKVAVLEVSTAPWQNNGAGALVLAPVLVGAGLTAIASVTLWL</sequence>
<keyword evidence="10" id="KW-0498">Mitosis</keyword>
<feature type="transmembrane region" description="Helical" evidence="18">
    <location>
        <begin position="246"/>
        <end position="269"/>
    </location>
</feature>
<evidence type="ECO:0000256" key="10">
    <source>
        <dbReference type="ARBA" id="ARBA00022776"/>
    </source>
</evidence>
<evidence type="ECO:0000256" key="5">
    <source>
        <dbReference type="ARBA" id="ARBA00020259"/>
    </source>
</evidence>
<evidence type="ECO:0000256" key="17">
    <source>
        <dbReference type="SAM" id="MobiDB-lite"/>
    </source>
</evidence>
<evidence type="ECO:0000256" key="11">
    <source>
        <dbReference type="ARBA" id="ARBA00022838"/>
    </source>
</evidence>
<keyword evidence="8" id="KW-0132">Cell division</keyword>
<dbReference type="GO" id="GO:0072686">
    <property type="term" value="C:mitotic spindle"/>
    <property type="evidence" value="ECO:0007669"/>
    <property type="project" value="InterPro"/>
</dbReference>
<evidence type="ECO:0000313" key="20">
    <source>
        <dbReference type="Proteomes" id="UP001220961"/>
    </source>
</evidence>
<keyword evidence="11" id="KW-0995">Kinetochore</keyword>
<evidence type="ECO:0000256" key="12">
    <source>
        <dbReference type="ARBA" id="ARBA00023212"/>
    </source>
</evidence>
<dbReference type="GO" id="GO:0042729">
    <property type="term" value="C:DASH complex"/>
    <property type="evidence" value="ECO:0007669"/>
    <property type="project" value="InterPro"/>
</dbReference>
<keyword evidence="14" id="KW-0131">Cell cycle</keyword>
<evidence type="ECO:0000256" key="16">
    <source>
        <dbReference type="ARBA" id="ARBA00030569"/>
    </source>
</evidence>
<comment type="subcellular location">
    <subcellularLocation>
        <location evidence="3">Chromosome</location>
        <location evidence="3">Centromere</location>
        <location evidence="3">Kinetochore</location>
    </subcellularLocation>
    <subcellularLocation>
        <location evidence="2">Cytoplasm</location>
        <location evidence="2">Cytoskeleton</location>
        <location evidence="2">Spindle</location>
    </subcellularLocation>
    <subcellularLocation>
        <location evidence="1">Nucleus</location>
    </subcellularLocation>
</comment>
<dbReference type="PANTHER" id="PTHR28222">
    <property type="entry name" value="DASH COMPLEX SUBUNIT DAD4"/>
    <property type="match status" value="1"/>
</dbReference>